<evidence type="ECO:0000256" key="1">
    <source>
        <dbReference type="SAM" id="MobiDB-lite"/>
    </source>
</evidence>
<proteinExistence type="predicted"/>
<name>A0ABW5AYF5_9FLAO</name>
<organism evidence="2 3">
    <name type="scientific">Aquimarina celericrescens</name>
    <dbReference type="NCBI Taxonomy" id="1964542"/>
    <lineage>
        <taxon>Bacteria</taxon>
        <taxon>Pseudomonadati</taxon>
        <taxon>Bacteroidota</taxon>
        <taxon>Flavobacteriia</taxon>
        <taxon>Flavobacteriales</taxon>
        <taxon>Flavobacteriaceae</taxon>
        <taxon>Aquimarina</taxon>
    </lineage>
</organism>
<feature type="compositionally biased region" description="Polar residues" evidence="1">
    <location>
        <begin position="22"/>
        <end position="32"/>
    </location>
</feature>
<feature type="region of interest" description="Disordered" evidence="1">
    <location>
        <begin position="1"/>
        <end position="40"/>
    </location>
</feature>
<protein>
    <submittedName>
        <fullName evidence="2">Uncharacterized protein</fullName>
    </submittedName>
</protein>
<dbReference type="EMBL" id="JBHUHY010000015">
    <property type="protein sequence ID" value="MFD2188049.1"/>
    <property type="molecule type" value="Genomic_DNA"/>
</dbReference>
<reference evidence="3" key="1">
    <citation type="journal article" date="2019" name="Int. J. Syst. Evol. Microbiol.">
        <title>The Global Catalogue of Microorganisms (GCM) 10K type strain sequencing project: providing services to taxonomists for standard genome sequencing and annotation.</title>
        <authorList>
            <consortium name="The Broad Institute Genomics Platform"/>
            <consortium name="The Broad Institute Genome Sequencing Center for Infectious Disease"/>
            <person name="Wu L."/>
            <person name="Ma J."/>
        </authorList>
    </citation>
    <scope>NUCLEOTIDE SEQUENCE [LARGE SCALE GENOMIC DNA]</scope>
    <source>
        <strain evidence="3">DT92</strain>
    </source>
</reference>
<feature type="compositionally biased region" description="Basic residues" evidence="1">
    <location>
        <begin position="1"/>
        <end position="11"/>
    </location>
</feature>
<dbReference type="RefSeq" id="WP_378321056.1">
    <property type="nucleotide sequence ID" value="NZ_JBHUHY010000015.1"/>
</dbReference>
<dbReference type="Proteomes" id="UP001597344">
    <property type="component" value="Unassembled WGS sequence"/>
</dbReference>
<evidence type="ECO:0000313" key="3">
    <source>
        <dbReference type="Proteomes" id="UP001597344"/>
    </source>
</evidence>
<keyword evidence="3" id="KW-1185">Reference proteome</keyword>
<sequence>MERKFKQKERKKPLTDLGKPTKNPNQPNLEKSTITEKKEK</sequence>
<gene>
    <name evidence="2" type="ORF">ACFSJT_14700</name>
</gene>
<evidence type="ECO:0000313" key="2">
    <source>
        <dbReference type="EMBL" id="MFD2188049.1"/>
    </source>
</evidence>
<comment type="caution">
    <text evidence="2">The sequence shown here is derived from an EMBL/GenBank/DDBJ whole genome shotgun (WGS) entry which is preliminary data.</text>
</comment>
<accession>A0ABW5AYF5</accession>